<name>A0A915LBB0_ROMCU</name>
<dbReference type="InterPro" id="IPR007110">
    <property type="entry name" value="Ig-like_dom"/>
</dbReference>
<dbReference type="InterPro" id="IPR013783">
    <property type="entry name" value="Ig-like_fold"/>
</dbReference>
<dbReference type="Pfam" id="PF07679">
    <property type="entry name" value="I-set"/>
    <property type="match status" value="3"/>
</dbReference>
<evidence type="ECO:0000313" key="3">
    <source>
        <dbReference type="WBParaSite" id="nRc.2.0.1.t48132-RA"/>
    </source>
</evidence>
<sequence length="281" mass="31540">MIHEFGFVILEISPSEPHDSGYYTCKATNKQGSDSVKAQIKVQGGSGISQDYQQPYRKGQIEKLDEYLNRPPEQPVIPDKQFDQPLFLDQLGDLGEFMEAESCHFEAKLEPVGDTSLRIYWYHNGELIPYSSRIQTRNDFGLVSLTVKHLIPEDSGDYVCLAVNSKGQAQSNGRVLCRSKVDVEAPKFVTSLAAQLIGIPEGEDVHMECRFTPVTDPKLQILWYFNDKPLLTGSRFKMVYDFGYVSLDIKGAISEDTGKYKCRAVNEKGEAFTECVLSVTS</sequence>
<dbReference type="SUPFAM" id="SSF48726">
    <property type="entry name" value="Immunoglobulin"/>
    <property type="match status" value="3"/>
</dbReference>
<dbReference type="InterPro" id="IPR003598">
    <property type="entry name" value="Ig_sub2"/>
</dbReference>
<dbReference type="FunFam" id="2.60.40.10:FF:000119">
    <property type="entry name" value="Sallimus, isoform P"/>
    <property type="match status" value="1"/>
</dbReference>
<evidence type="ECO:0000313" key="2">
    <source>
        <dbReference type="Proteomes" id="UP000887565"/>
    </source>
</evidence>
<protein>
    <submittedName>
        <fullName evidence="3">Ig-like domain-containing protein</fullName>
    </submittedName>
</protein>
<reference evidence="3" key="1">
    <citation type="submission" date="2022-11" db="UniProtKB">
        <authorList>
            <consortium name="WormBaseParasite"/>
        </authorList>
    </citation>
    <scope>IDENTIFICATION</scope>
</reference>
<accession>A0A915LBB0</accession>
<dbReference type="PROSITE" id="PS50835">
    <property type="entry name" value="IG_LIKE"/>
    <property type="match status" value="2"/>
</dbReference>
<dbReference type="AlphaFoldDB" id="A0A915LBB0"/>
<dbReference type="Gene3D" id="2.60.40.10">
    <property type="entry name" value="Immunoglobulins"/>
    <property type="match status" value="3"/>
</dbReference>
<feature type="domain" description="Ig-like" evidence="1">
    <location>
        <begin position="186"/>
        <end position="278"/>
    </location>
</feature>
<keyword evidence="2" id="KW-1185">Reference proteome</keyword>
<evidence type="ECO:0000259" key="1">
    <source>
        <dbReference type="PROSITE" id="PS50835"/>
    </source>
</evidence>
<dbReference type="SMART" id="SM00409">
    <property type="entry name" value="IG"/>
    <property type="match status" value="2"/>
</dbReference>
<dbReference type="PANTHER" id="PTHR47633:SF4">
    <property type="entry name" value="MYOPALLADIN ISOFORM X1"/>
    <property type="match status" value="1"/>
</dbReference>
<dbReference type="InterPro" id="IPR036179">
    <property type="entry name" value="Ig-like_dom_sf"/>
</dbReference>
<dbReference type="FunFam" id="2.60.40.10:FF:000962">
    <property type="entry name" value="titin isoform X1"/>
    <property type="match status" value="1"/>
</dbReference>
<organism evidence="2 3">
    <name type="scientific">Romanomermis culicivorax</name>
    <name type="common">Nematode worm</name>
    <dbReference type="NCBI Taxonomy" id="13658"/>
    <lineage>
        <taxon>Eukaryota</taxon>
        <taxon>Metazoa</taxon>
        <taxon>Ecdysozoa</taxon>
        <taxon>Nematoda</taxon>
        <taxon>Enoplea</taxon>
        <taxon>Dorylaimia</taxon>
        <taxon>Mermithida</taxon>
        <taxon>Mermithoidea</taxon>
        <taxon>Mermithidae</taxon>
        <taxon>Romanomermis</taxon>
    </lineage>
</organism>
<dbReference type="SMART" id="SM00408">
    <property type="entry name" value="IGc2"/>
    <property type="match status" value="2"/>
</dbReference>
<dbReference type="Proteomes" id="UP000887565">
    <property type="component" value="Unplaced"/>
</dbReference>
<feature type="domain" description="Ig-like" evidence="1">
    <location>
        <begin position="72"/>
        <end position="176"/>
    </location>
</feature>
<dbReference type="PANTHER" id="PTHR47633">
    <property type="entry name" value="IMMUNOGLOBULIN"/>
    <property type="match status" value="1"/>
</dbReference>
<dbReference type="WBParaSite" id="nRc.2.0.1.t48132-RA">
    <property type="protein sequence ID" value="nRc.2.0.1.t48132-RA"/>
    <property type="gene ID" value="nRc.2.0.1.g48132"/>
</dbReference>
<dbReference type="InterPro" id="IPR013098">
    <property type="entry name" value="Ig_I-set"/>
</dbReference>
<dbReference type="InterPro" id="IPR003599">
    <property type="entry name" value="Ig_sub"/>
</dbReference>
<proteinExistence type="predicted"/>